<proteinExistence type="predicted"/>
<sequence>MPSPGVRVSVVISYHLDGRHLHQAVSSALHSSSHETEVIIVNDGATEAKANLYLRNVRELSPTVRVIEQKNLGLSAARNVGLAAAKGEFVQLLDSDDMLAPGKIDLQIDQLTLQPRLSASVTNYLLCDDNGLNLRRDGEGIGCYDLSLDDFLFRWERGFSIPIHCALFRRAPLARIGFDGATSKQDWIFWSHFATEGRRIGYLPIFGAIDRLSPASMSKSFADMASAWMAAARMIAPLAGGRADEFMVAADKHAKDYYQPRMAAQGEETVHRHAPAPATTPIDDWASVARKRIPPDASPLISVVVPVFNHINHLPQCLTSIIGQRANGGVEIVLVDDASTEPGVHAMLEAFANAVPGVTLVTNATNLGICRSLDLAVAAATGEYVAFLDCDDALPDGALALVAKYVGPEVDYLFTDRYEIGEAGEPLRLARYGGYSWIHPSTDIRADLLDGMVASHLKVIRRSVYISAGGLDAAYEGVQDWELALRLSENSRFFYLAKPLYINRRHSGSVTVSDQVRQFWLTNVVRRRFSRSSLGRVIADDAAVAKGREACATLAAGNVPPDVFVMRSMRKFSDTQKLKSAWQDGKLCVYAPDASAMPAEFCIAREFNSYFDGILAPDEVSATYFVGYLWRRDALHLTADLVELNCGNRTGAS</sequence>
<dbReference type="EMBL" id="UIDG01000146">
    <property type="protein sequence ID" value="SUS06002.1"/>
    <property type="molecule type" value="Genomic_DNA"/>
</dbReference>
<dbReference type="Gene3D" id="3.90.550.10">
    <property type="entry name" value="Spore Coat Polysaccharide Biosynthesis Protein SpsA, Chain A"/>
    <property type="match status" value="2"/>
</dbReference>
<evidence type="ECO:0000259" key="1">
    <source>
        <dbReference type="Pfam" id="PF00535"/>
    </source>
</evidence>
<accession>A0A380TC03</accession>
<dbReference type="InterPro" id="IPR001173">
    <property type="entry name" value="Glyco_trans_2-like"/>
</dbReference>
<organism evidence="2">
    <name type="scientific">metagenome</name>
    <dbReference type="NCBI Taxonomy" id="256318"/>
    <lineage>
        <taxon>unclassified sequences</taxon>
        <taxon>metagenomes</taxon>
    </lineage>
</organism>
<dbReference type="CDD" id="cd00761">
    <property type="entry name" value="Glyco_tranf_GTA_type"/>
    <property type="match status" value="1"/>
</dbReference>
<dbReference type="PANTHER" id="PTHR43685">
    <property type="entry name" value="GLYCOSYLTRANSFERASE"/>
    <property type="match status" value="1"/>
</dbReference>
<dbReference type="InterPro" id="IPR050834">
    <property type="entry name" value="Glycosyltransf_2"/>
</dbReference>
<reference evidence="2" key="1">
    <citation type="submission" date="2018-07" db="EMBL/GenBank/DDBJ databases">
        <authorList>
            <person name="Quirk P.G."/>
            <person name="Krulwich T.A."/>
        </authorList>
    </citation>
    <scope>NUCLEOTIDE SEQUENCE</scope>
</reference>
<name>A0A380TC03_9ZZZZ</name>
<dbReference type="AlphaFoldDB" id="A0A380TC03"/>
<feature type="domain" description="Glycosyltransferase 2-like" evidence="1">
    <location>
        <begin position="9"/>
        <end position="175"/>
    </location>
</feature>
<evidence type="ECO:0000313" key="2">
    <source>
        <dbReference type="EMBL" id="SUS06002.1"/>
    </source>
</evidence>
<dbReference type="SUPFAM" id="SSF53448">
    <property type="entry name" value="Nucleotide-diphospho-sugar transferases"/>
    <property type="match status" value="2"/>
</dbReference>
<keyword evidence="2" id="KW-0808">Transferase</keyword>
<dbReference type="PANTHER" id="PTHR43685:SF2">
    <property type="entry name" value="GLYCOSYLTRANSFERASE 2-LIKE DOMAIN-CONTAINING PROTEIN"/>
    <property type="match status" value="1"/>
</dbReference>
<dbReference type="GO" id="GO:0016740">
    <property type="term" value="F:transferase activity"/>
    <property type="evidence" value="ECO:0007669"/>
    <property type="project" value="UniProtKB-KW"/>
</dbReference>
<feature type="domain" description="Glycosyltransferase 2-like" evidence="1">
    <location>
        <begin position="302"/>
        <end position="465"/>
    </location>
</feature>
<dbReference type="Pfam" id="PF00535">
    <property type="entry name" value="Glycos_transf_2"/>
    <property type="match status" value="2"/>
</dbReference>
<gene>
    <name evidence="2" type="ORF">DF3PB_230004</name>
</gene>
<dbReference type="InterPro" id="IPR029044">
    <property type="entry name" value="Nucleotide-diphossugar_trans"/>
</dbReference>
<protein>
    <submittedName>
        <fullName evidence="2">Glycosyl transferase family 2</fullName>
    </submittedName>
</protein>